<dbReference type="STRING" id="395963.Bind_2794"/>
<keyword evidence="1" id="KW-0732">Signal</keyword>
<accession>B2IJY8</accession>
<dbReference type="Proteomes" id="UP000001695">
    <property type="component" value="Chromosome"/>
</dbReference>
<dbReference type="EMBL" id="CP001016">
    <property type="protein sequence ID" value="ACB96363.1"/>
    <property type="molecule type" value="Genomic_DNA"/>
</dbReference>
<organism evidence="2 3">
    <name type="scientific">Beijerinckia indica subsp. indica (strain ATCC 9039 / DSM 1715 / NCIMB 8712)</name>
    <dbReference type="NCBI Taxonomy" id="395963"/>
    <lineage>
        <taxon>Bacteria</taxon>
        <taxon>Pseudomonadati</taxon>
        <taxon>Pseudomonadota</taxon>
        <taxon>Alphaproteobacteria</taxon>
        <taxon>Hyphomicrobiales</taxon>
        <taxon>Beijerinckiaceae</taxon>
        <taxon>Beijerinckia</taxon>
    </lineage>
</organism>
<dbReference type="HOGENOM" id="CLU_1545856_0_0_5"/>
<feature type="chain" id="PRO_5002776721" evidence="1">
    <location>
        <begin position="20"/>
        <end position="174"/>
    </location>
</feature>
<sequence length="174" mass="18886">MRQNWTVVACVIVMTFASASTLNAKSSSQTKKHVPHAGYGEPDVPVGDLSPRAALRILPDGRSHVTYLYPVARGGKARQGHYVALVGDPDSGLGFYALPVEYRAGAWQYHMRKATRPPWQDPLKIAIASDAARYSWIPANDGYRAGVFNPIDGVGTPFFGGYYGPTGDDDNDDD</sequence>
<protein>
    <submittedName>
        <fullName evidence="2">Uncharacterized protein</fullName>
    </submittedName>
</protein>
<reference evidence="2 3" key="2">
    <citation type="journal article" date="2010" name="J. Bacteriol.">
        <title>Complete genome sequence of Beijerinckia indica subsp. indica.</title>
        <authorList>
            <person name="Tamas I."/>
            <person name="Dedysh S.N."/>
            <person name="Liesack W."/>
            <person name="Stott M.B."/>
            <person name="Alam M."/>
            <person name="Murrell J.C."/>
            <person name="Dunfield P.F."/>
        </authorList>
    </citation>
    <scope>NUCLEOTIDE SEQUENCE [LARGE SCALE GENOMIC DNA]</scope>
    <source>
        <strain evidence="3">ATCC 9039 / DSM 1715 / NCIMB 8712</strain>
    </source>
</reference>
<dbReference type="OrthoDB" id="8457055at2"/>
<name>B2IJY8_BEII9</name>
<dbReference type="RefSeq" id="WP_012385714.1">
    <property type="nucleotide sequence ID" value="NC_010581.1"/>
</dbReference>
<dbReference type="KEGG" id="bid:Bind_2794"/>
<dbReference type="eggNOG" id="ENOG5032V32">
    <property type="taxonomic scope" value="Bacteria"/>
</dbReference>
<proteinExistence type="predicted"/>
<gene>
    <name evidence="2" type="ordered locus">Bind_2794</name>
</gene>
<keyword evidence="3" id="KW-1185">Reference proteome</keyword>
<feature type="signal peptide" evidence="1">
    <location>
        <begin position="1"/>
        <end position="19"/>
    </location>
</feature>
<evidence type="ECO:0000256" key="1">
    <source>
        <dbReference type="SAM" id="SignalP"/>
    </source>
</evidence>
<evidence type="ECO:0000313" key="3">
    <source>
        <dbReference type="Proteomes" id="UP000001695"/>
    </source>
</evidence>
<reference evidence="3" key="1">
    <citation type="submission" date="2008-03" db="EMBL/GenBank/DDBJ databases">
        <title>Complete sequence of chromosome of Beijerinckia indica subsp. indica ATCC 9039.</title>
        <authorList>
            <consortium name="US DOE Joint Genome Institute"/>
            <person name="Copeland A."/>
            <person name="Lucas S."/>
            <person name="Lapidus A."/>
            <person name="Glavina del Rio T."/>
            <person name="Dalin E."/>
            <person name="Tice H."/>
            <person name="Bruce D."/>
            <person name="Goodwin L."/>
            <person name="Pitluck S."/>
            <person name="LaButti K."/>
            <person name="Schmutz J."/>
            <person name="Larimer F."/>
            <person name="Land M."/>
            <person name="Hauser L."/>
            <person name="Kyrpides N."/>
            <person name="Mikhailova N."/>
            <person name="Dunfield P.F."/>
            <person name="Dedysh S.N."/>
            <person name="Liesack W."/>
            <person name="Saw J.H."/>
            <person name="Alam M."/>
            <person name="Chen Y."/>
            <person name="Murrell J.C."/>
            <person name="Richardson P."/>
        </authorList>
    </citation>
    <scope>NUCLEOTIDE SEQUENCE [LARGE SCALE GENOMIC DNA]</scope>
    <source>
        <strain evidence="3">ATCC 9039 / DSM 1715 / NCIMB 8712</strain>
    </source>
</reference>
<dbReference type="AlphaFoldDB" id="B2IJY8"/>
<evidence type="ECO:0000313" key="2">
    <source>
        <dbReference type="EMBL" id="ACB96363.1"/>
    </source>
</evidence>